<protein>
    <recommendedName>
        <fullName evidence="4">Tyr recombinase domain-containing protein</fullName>
    </recommendedName>
</protein>
<dbReference type="STRING" id="1783515.A4E84_11580"/>
<name>A0A143BZ29_9ACTN</name>
<evidence type="ECO:0008006" key="4">
    <source>
        <dbReference type="Google" id="ProtNLM"/>
    </source>
</evidence>
<dbReference type="Gene3D" id="1.10.443.10">
    <property type="entry name" value="Intergrase catalytic core"/>
    <property type="match status" value="1"/>
</dbReference>
<dbReference type="InterPro" id="IPR011010">
    <property type="entry name" value="DNA_brk_join_enz"/>
</dbReference>
<evidence type="ECO:0000313" key="2">
    <source>
        <dbReference type="EMBL" id="AMW10099.1"/>
    </source>
</evidence>
<dbReference type="GO" id="GO:0003677">
    <property type="term" value="F:DNA binding"/>
    <property type="evidence" value="ECO:0007669"/>
    <property type="project" value="InterPro"/>
</dbReference>
<dbReference type="InterPro" id="IPR013762">
    <property type="entry name" value="Integrase-like_cat_sf"/>
</dbReference>
<sequence>MDGPPVTKRLLFTRLDGEGAVRRTDFNDRAWKPALVAAGVIPAPKPGERHQAAREHGMHALRHFHASVLLDTGENVKALSNDLGHNDPGFTLRVYTHLMPSSDARARKAVDGLYRQSGSVSDN</sequence>
<reference evidence="3" key="1">
    <citation type="submission" date="2016-04" db="EMBL/GenBank/DDBJ databases">
        <authorList>
            <person name="Zhang B."/>
        </authorList>
    </citation>
    <scope>NUCLEOTIDE SEQUENCE [LARGE SCALE GENOMIC DNA]</scope>
    <source>
        <strain evidence="3">S10</strain>
    </source>
</reference>
<accession>A0A143BZ29</accession>
<dbReference type="GO" id="GO:0006310">
    <property type="term" value="P:DNA recombination"/>
    <property type="evidence" value="ECO:0007669"/>
    <property type="project" value="UniProtKB-KW"/>
</dbReference>
<dbReference type="KEGG" id="stsi:A4E84_11580"/>
<dbReference type="SUPFAM" id="SSF56349">
    <property type="entry name" value="DNA breaking-rejoining enzymes"/>
    <property type="match status" value="1"/>
</dbReference>
<keyword evidence="3" id="KW-1185">Reference proteome</keyword>
<evidence type="ECO:0000313" key="3">
    <source>
        <dbReference type="Proteomes" id="UP000076096"/>
    </source>
</evidence>
<dbReference type="Proteomes" id="UP000076096">
    <property type="component" value="Chromosome"/>
</dbReference>
<evidence type="ECO:0000256" key="1">
    <source>
        <dbReference type="ARBA" id="ARBA00023172"/>
    </source>
</evidence>
<proteinExistence type="predicted"/>
<keyword evidence="1" id="KW-0233">DNA recombination</keyword>
<gene>
    <name evidence="2" type="ORF">A4E84_11580</name>
</gene>
<dbReference type="GO" id="GO:0015074">
    <property type="term" value="P:DNA integration"/>
    <property type="evidence" value="ECO:0007669"/>
    <property type="project" value="InterPro"/>
</dbReference>
<organism evidence="2 3">
    <name type="scientific">Streptomyces qaidamensis</name>
    <dbReference type="NCBI Taxonomy" id="1783515"/>
    <lineage>
        <taxon>Bacteria</taxon>
        <taxon>Bacillati</taxon>
        <taxon>Actinomycetota</taxon>
        <taxon>Actinomycetes</taxon>
        <taxon>Kitasatosporales</taxon>
        <taxon>Streptomycetaceae</taxon>
        <taxon>Streptomyces</taxon>
        <taxon>Streptomyces aurantiacus group</taxon>
    </lineage>
</organism>
<dbReference type="AlphaFoldDB" id="A0A143BZ29"/>
<dbReference type="EMBL" id="CP015098">
    <property type="protein sequence ID" value="AMW10099.1"/>
    <property type="molecule type" value="Genomic_DNA"/>
</dbReference>